<reference evidence="3" key="1">
    <citation type="journal article" date="2019" name="Int. J. Syst. Evol. Microbiol.">
        <title>The Global Catalogue of Microorganisms (GCM) 10K type strain sequencing project: providing services to taxonomists for standard genome sequencing and annotation.</title>
        <authorList>
            <consortium name="The Broad Institute Genomics Platform"/>
            <consortium name="The Broad Institute Genome Sequencing Center for Infectious Disease"/>
            <person name="Wu L."/>
            <person name="Ma J."/>
        </authorList>
    </citation>
    <scope>NUCLEOTIDE SEQUENCE [LARGE SCALE GENOMIC DNA]</scope>
    <source>
        <strain evidence="3">JCM 31696</strain>
    </source>
</reference>
<feature type="transmembrane region" description="Helical" evidence="1">
    <location>
        <begin position="12"/>
        <end position="35"/>
    </location>
</feature>
<evidence type="ECO:0000313" key="3">
    <source>
        <dbReference type="Proteomes" id="UP001597083"/>
    </source>
</evidence>
<gene>
    <name evidence="2" type="ORF">ACFQ07_22450</name>
</gene>
<proteinExistence type="predicted"/>
<comment type="caution">
    <text evidence="2">The sequence shown here is derived from an EMBL/GenBank/DDBJ whole genome shotgun (WGS) entry which is preliminary data.</text>
</comment>
<keyword evidence="1" id="KW-0812">Transmembrane</keyword>
<evidence type="ECO:0000256" key="1">
    <source>
        <dbReference type="SAM" id="Phobius"/>
    </source>
</evidence>
<keyword evidence="3" id="KW-1185">Reference proteome</keyword>
<dbReference type="Pfam" id="PF13829">
    <property type="entry name" value="DUF4191"/>
    <property type="match status" value="1"/>
</dbReference>
<organism evidence="2 3">
    <name type="scientific">Actinomadura adrarensis</name>
    <dbReference type="NCBI Taxonomy" id="1819600"/>
    <lineage>
        <taxon>Bacteria</taxon>
        <taxon>Bacillati</taxon>
        <taxon>Actinomycetota</taxon>
        <taxon>Actinomycetes</taxon>
        <taxon>Streptosporangiales</taxon>
        <taxon>Thermomonosporaceae</taxon>
        <taxon>Actinomadura</taxon>
    </lineage>
</organism>
<dbReference type="Proteomes" id="UP001597083">
    <property type="component" value="Unassembled WGS sequence"/>
</dbReference>
<dbReference type="InterPro" id="IPR025445">
    <property type="entry name" value="DUF4191"/>
</dbReference>
<accession>A0ABW3CN44</accession>
<evidence type="ECO:0000313" key="2">
    <source>
        <dbReference type="EMBL" id="MFD0855019.1"/>
    </source>
</evidence>
<name>A0ABW3CN44_9ACTN</name>
<dbReference type="EMBL" id="JBHTIR010003321">
    <property type="protein sequence ID" value="MFD0855019.1"/>
    <property type="molecule type" value="Genomic_DNA"/>
</dbReference>
<keyword evidence="1" id="KW-1133">Transmembrane helix</keyword>
<protein>
    <submittedName>
        <fullName evidence="2">DUF4191 family protein</fullName>
    </submittedName>
</protein>
<feature type="transmembrane region" description="Helical" evidence="1">
    <location>
        <begin position="41"/>
        <end position="61"/>
    </location>
</feature>
<keyword evidence="1" id="KW-0472">Membrane</keyword>
<feature type="non-terminal residue" evidence="2">
    <location>
        <position position="65"/>
    </location>
</feature>
<sequence length="65" mass="6796">MVAQMLRRVDRKALPITIGASLGTLVVVLGIGLLIGQLWFAIPLAILAAAAVGMIVFGQLAQRAQ</sequence>